<dbReference type="RefSeq" id="WP_344511021.1">
    <property type="nucleotide sequence ID" value="NZ_BAAATU010000019.1"/>
</dbReference>
<reference evidence="10" key="1">
    <citation type="journal article" date="2019" name="Int. J. Syst. Evol. Microbiol.">
        <title>The Global Catalogue of Microorganisms (GCM) 10K type strain sequencing project: providing services to taxonomists for standard genome sequencing and annotation.</title>
        <authorList>
            <consortium name="The Broad Institute Genomics Platform"/>
            <consortium name="The Broad Institute Genome Sequencing Center for Infectious Disease"/>
            <person name="Wu L."/>
            <person name="Ma J."/>
        </authorList>
    </citation>
    <scope>NUCLEOTIDE SEQUENCE [LARGE SCALE GENOMIC DNA]</scope>
    <source>
        <strain evidence="10">JCM 4147</strain>
    </source>
</reference>
<feature type="domain" description="Glycoside hydrolase family 20 catalytic" evidence="7">
    <location>
        <begin position="130"/>
        <end position="473"/>
    </location>
</feature>
<dbReference type="PRINTS" id="PR00738">
    <property type="entry name" value="GLHYDRLASE20"/>
</dbReference>
<dbReference type="InterPro" id="IPR017853">
    <property type="entry name" value="GH"/>
</dbReference>
<evidence type="ECO:0000256" key="2">
    <source>
        <dbReference type="ARBA" id="ARBA00006285"/>
    </source>
</evidence>
<evidence type="ECO:0000259" key="7">
    <source>
        <dbReference type="Pfam" id="PF00728"/>
    </source>
</evidence>
<evidence type="ECO:0000259" key="8">
    <source>
        <dbReference type="Pfam" id="PF02838"/>
    </source>
</evidence>
<dbReference type="CDD" id="cd06563">
    <property type="entry name" value="GH20_chitobiase-like"/>
    <property type="match status" value="1"/>
</dbReference>
<evidence type="ECO:0000256" key="3">
    <source>
        <dbReference type="ARBA" id="ARBA00012663"/>
    </source>
</evidence>
<keyword evidence="4" id="KW-0378">Hydrolase</keyword>
<dbReference type="Gene3D" id="3.30.379.10">
    <property type="entry name" value="Chitobiase/beta-hexosaminidase domain 2-like"/>
    <property type="match status" value="1"/>
</dbReference>
<evidence type="ECO:0000256" key="6">
    <source>
        <dbReference type="SAM" id="MobiDB-lite"/>
    </source>
</evidence>
<name>A0ABW1GNF6_9ACTN</name>
<dbReference type="InterPro" id="IPR015883">
    <property type="entry name" value="Glyco_hydro_20_cat"/>
</dbReference>
<organism evidence="9 10">
    <name type="scientific">Streptomyces pulveraceus</name>
    <dbReference type="NCBI Taxonomy" id="68258"/>
    <lineage>
        <taxon>Bacteria</taxon>
        <taxon>Bacillati</taxon>
        <taxon>Actinomycetota</taxon>
        <taxon>Actinomycetes</taxon>
        <taxon>Kitasatosporales</taxon>
        <taxon>Streptomycetaceae</taxon>
        <taxon>Streptomyces</taxon>
    </lineage>
</organism>
<proteinExistence type="inferred from homology"/>
<comment type="similarity">
    <text evidence="2">Belongs to the glycosyl hydrolase 20 family.</text>
</comment>
<dbReference type="Gene3D" id="3.20.20.80">
    <property type="entry name" value="Glycosidases"/>
    <property type="match status" value="1"/>
</dbReference>
<dbReference type="SUPFAM" id="SSF51445">
    <property type="entry name" value="(Trans)glycosidases"/>
    <property type="match status" value="1"/>
</dbReference>
<evidence type="ECO:0000313" key="10">
    <source>
        <dbReference type="Proteomes" id="UP001596200"/>
    </source>
</evidence>
<accession>A0ABW1GNF6</accession>
<evidence type="ECO:0000256" key="1">
    <source>
        <dbReference type="ARBA" id="ARBA00001231"/>
    </source>
</evidence>
<dbReference type="InterPro" id="IPR015882">
    <property type="entry name" value="HEX_bac_N"/>
</dbReference>
<dbReference type="EMBL" id="JBHSPU010000016">
    <property type="protein sequence ID" value="MFC5915387.1"/>
    <property type="molecule type" value="Genomic_DNA"/>
</dbReference>
<dbReference type="Pfam" id="PF00728">
    <property type="entry name" value="Glyco_hydro_20"/>
    <property type="match status" value="1"/>
</dbReference>
<gene>
    <name evidence="9" type="ORF">ACFP1B_18465</name>
</gene>
<keyword evidence="5" id="KW-0326">Glycosidase</keyword>
<evidence type="ECO:0000256" key="4">
    <source>
        <dbReference type="ARBA" id="ARBA00022801"/>
    </source>
</evidence>
<keyword evidence="10" id="KW-1185">Reference proteome</keyword>
<comment type="caution">
    <text evidence="9">The sequence shown here is derived from an EMBL/GenBank/DDBJ whole genome shotgun (WGS) entry which is preliminary data.</text>
</comment>
<comment type="catalytic activity">
    <reaction evidence="1">
        <text>Hydrolysis of terminal non-reducing N-acetyl-D-hexosamine residues in N-acetyl-beta-D-hexosaminides.</text>
        <dbReference type="EC" id="3.2.1.52"/>
    </reaction>
</comment>
<dbReference type="PANTHER" id="PTHR22600:SF57">
    <property type="entry name" value="BETA-N-ACETYLHEXOSAMINIDASE"/>
    <property type="match status" value="1"/>
</dbReference>
<evidence type="ECO:0000313" key="9">
    <source>
        <dbReference type="EMBL" id="MFC5915387.1"/>
    </source>
</evidence>
<feature type="region of interest" description="Disordered" evidence="6">
    <location>
        <begin position="191"/>
        <end position="211"/>
    </location>
</feature>
<dbReference type="Proteomes" id="UP001596200">
    <property type="component" value="Unassembled WGS sequence"/>
</dbReference>
<protein>
    <recommendedName>
        <fullName evidence="3">beta-N-acetylhexosaminidase</fullName>
        <ecNumber evidence="3">3.2.1.52</ecNumber>
    </recommendedName>
</protein>
<dbReference type="InterPro" id="IPR025705">
    <property type="entry name" value="Beta_hexosaminidase_sua/sub"/>
</dbReference>
<feature type="domain" description="Beta-hexosaminidase bacterial type N-terminal" evidence="8">
    <location>
        <begin position="2"/>
        <end position="126"/>
    </location>
</feature>
<dbReference type="PIRSF" id="PIRSF001093">
    <property type="entry name" value="B-hxosamndse_ab_euk"/>
    <property type="match status" value="1"/>
</dbReference>
<sequence length="537" mass="59951">MLLPRPTSVRTDDGVFLLDASTAITAAPELRPTARWLQSVLRPSTGLDLPLLPEARHTIDLRTGSDLGPEAYRLRTTADGVVIEAGGPAGAFYGCQSLLQLLPAEVYRRSEVTGVRWAAPAVCVEDAPRFAWRGTMLDVARHFMPKHDVLRFLDLMAMHRLNTLHLHLTDDQGWRVEILRRPRLTEVGAWRRESPLGASPDAPGDGRPHGGYYTQDDIREIVAYAARRHITVVPEIDVPGHSQAAIAAYPELGVGGGQPEAWTRWGVNSHVLNMEESTVDFYRDVLDEIMDLFPGPVVGVGGDECPTTEWSQDPRTQELMRERGLRHENELRSWFVRRLGSHVTSRGRRLLGWDDLLEDEVPEGTVVASWRGMTGAVTAARRGLQVIACPDDQVYLDYRQSDRSDEPIPVAVPITVETAYGFEPVPPGLTDEQRAHVLGGQANIWTEHMDSPRTVDYFAFPRLCAVAESLWSTGERRYEEFRVRLDHHLARLDAVGVEYRREAGPLPWQTRPGIEGRPTTPAERESFIDVLVAGITS</sequence>
<dbReference type="EC" id="3.2.1.52" evidence="3"/>
<dbReference type="InterPro" id="IPR029018">
    <property type="entry name" value="Hex-like_dom2"/>
</dbReference>
<dbReference type="SUPFAM" id="SSF55545">
    <property type="entry name" value="beta-N-acetylhexosaminidase-like domain"/>
    <property type="match status" value="1"/>
</dbReference>
<dbReference type="Pfam" id="PF02838">
    <property type="entry name" value="Glyco_hydro_20b"/>
    <property type="match status" value="1"/>
</dbReference>
<dbReference type="PANTHER" id="PTHR22600">
    <property type="entry name" value="BETA-HEXOSAMINIDASE"/>
    <property type="match status" value="1"/>
</dbReference>
<evidence type="ECO:0000256" key="5">
    <source>
        <dbReference type="ARBA" id="ARBA00023295"/>
    </source>
</evidence>